<dbReference type="GO" id="GO:0004180">
    <property type="term" value="F:carboxypeptidase activity"/>
    <property type="evidence" value="ECO:0007669"/>
    <property type="project" value="UniProtKB-KW"/>
</dbReference>
<proteinExistence type="predicted"/>
<accession>A0A9X7GAP2</accession>
<name>A0A9X7GAP2_BACTU</name>
<protein>
    <submittedName>
        <fullName evidence="1">D-alanyl-D-alanine carboxypeptidase</fullName>
    </submittedName>
</protein>
<gene>
    <name evidence="1" type="ORF">COK99_30405</name>
</gene>
<dbReference type="Proteomes" id="UP000223366">
    <property type="component" value="Unassembled WGS sequence"/>
</dbReference>
<comment type="caution">
    <text evidence="1">The sequence shown here is derived from an EMBL/GenBank/DDBJ whole genome shotgun (WGS) entry which is preliminary data.</text>
</comment>
<keyword evidence="1" id="KW-0645">Protease</keyword>
<sequence length="31" mass="3512">MNNAYNEKTHTSIKQLLKKFSPKAPGFAYIA</sequence>
<dbReference type="AlphaFoldDB" id="A0A9X7GAP2"/>
<organism evidence="1 2">
    <name type="scientific">Bacillus thuringiensis</name>
    <dbReference type="NCBI Taxonomy" id="1428"/>
    <lineage>
        <taxon>Bacteria</taxon>
        <taxon>Bacillati</taxon>
        <taxon>Bacillota</taxon>
        <taxon>Bacilli</taxon>
        <taxon>Bacillales</taxon>
        <taxon>Bacillaceae</taxon>
        <taxon>Bacillus</taxon>
        <taxon>Bacillus cereus group</taxon>
    </lineage>
</organism>
<feature type="non-terminal residue" evidence="1">
    <location>
        <position position="31"/>
    </location>
</feature>
<reference evidence="1 2" key="1">
    <citation type="submission" date="2017-09" db="EMBL/GenBank/DDBJ databases">
        <title>Large-scale bioinformatics analysis of Bacillus genomes uncovers conserved roles of natural products in bacterial physiology.</title>
        <authorList>
            <consortium name="Agbiome Team Llc"/>
            <person name="Bleich R.M."/>
            <person name="Grubbs K.J."/>
            <person name="Santa Maria K.C."/>
            <person name="Allen S.E."/>
            <person name="Farag S."/>
            <person name="Shank E.A."/>
            <person name="Bowers A."/>
        </authorList>
    </citation>
    <scope>NUCLEOTIDE SEQUENCE [LARGE SCALE GENOMIC DNA]</scope>
    <source>
        <strain evidence="1 2">AFS060060</strain>
    </source>
</reference>
<keyword evidence="1" id="KW-0378">Hydrolase</keyword>
<evidence type="ECO:0000313" key="1">
    <source>
        <dbReference type="EMBL" id="PFV24442.1"/>
    </source>
</evidence>
<dbReference type="EMBL" id="NVDU01000107">
    <property type="protein sequence ID" value="PFV24442.1"/>
    <property type="molecule type" value="Genomic_DNA"/>
</dbReference>
<evidence type="ECO:0000313" key="2">
    <source>
        <dbReference type="Proteomes" id="UP000223366"/>
    </source>
</evidence>
<keyword evidence="1" id="KW-0121">Carboxypeptidase</keyword>